<evidence type="ECO:0000313" key="9">
    <source>
        <dbReference type="EMBL" id="KAJ8310101.1"/>
    </source>
</evidence>
<organism evidence="9 10">
    <name type="scientific">Tegillarca granosa</name>
    <name type="common">Malaysian cockle</name>
    <name type="synonym">Anadara granosa</name>
    <dbReference type="NCBI Taxonomy" id="220873"/>
    <lineage>
        <taxon>Eukaryota</taxon>
        <taxon>Metazoa</taxon>
        <taxon>Spiralia</taxon>
        <taxon>Lophotrochozoa</taxon>
        <taxon>Mollusca</taxon>
        <taxon>Bivalvia</taxon>
        <taxon>Autobranchia</taxon>
        <taxon>Pteriomorphia</taxon>
        <taxon>Arcoida</taxon>
        <taxon>Arcoidea</taxon>
        <taxon>Arcidae</taxon>
        <taxon>Tegillarca</taxon>
    </lineage>
</organism>
<dbReference type="InterPro" id="IPR011990">
    <property type="entry name" value="TPR-like_helical_dom_sf"/>
</dbReference>
<evidence type="ECO:0000256" key="5">
    <source>
        <dbReference type="ARBA" id="ARBA00022803"/>
    </source>
</evidence>
<keyword evidence="1" id="KW-0132">Cell division</keyword>
<keyword evidence="10" id="KW-1185">Reference proteome</keyword>
<dbReference type="SUPFAM" id="SSF48452">
    <property type="entry name" value="TPR-like"/>
    <property type="match status" value="2"/>
</dbReference>
<dbReference type="Gene3D" id="1.25.40.10">
    <property type="entry name" value="Tetratricopeptide repeat domain"/>
    <property type="match status" value="1"/>
</dbReference>
<evidence type="ECO:0000256" key="8">
    <source>
        <dbReference type="SAM" id="MobiDB-lite"/>
    </source>
</evidence>
<evidence type="ECO:0000256" key="4">
    <source>
        <dbReference type="ARBA" id="ARBA00022786"/>
    </source>
</evidence>
<dbReference type="Pfam" id="PF13176">
    <property type="entry name" value="TPR_7"/>
    <property type="match status" value="1"/>
</dbReference>
<evidence type="ECO:0008006" key="11">
    <source>
        <dbReference type="Google" id="ProtNLM"/>
    </source>
</evidence>
<evidence type="ECO:0000256" key="1">
    <source>
        <dbReference type="ARBA" id="ARBA00022618"/>
    </source>
</evidence>
<dbReference type="EMBL" id="JARBDR010000640">
    <property type="protein sequence ID" value="KAJ8310101.1"/>
    <property type="molecule type" value="Genomic_DNA"/>
</dbReference>
<dbReference type="PANTHER" id="PTHR12558">
    <property type="entry name" value="CELL DIVISION CYCLE 16,23,27"/>
    <property type="match status" value="1"/>
</dbReference>
<evidence type="ECO:0000256" key="2">
    <source>
        <dbReference type="ARBA" id="ARBA00022737"/>
    </source>
</evidence>
<evidence type="ECO:0000256" key="7">
    <source>
        <dbReference type="PROSITE-ProRule" id="PRU00339"/>
    </source>
</evidence>
<evidence type="ECO:0000256" key="3">
    <source>
        <dbReference type="ARBA" id="ARBA00022776"/>
    </source>
</evidence>
<proteinExistence type="predicted"/>
<evidence type="ECO:0000256" key="6">
    <source>
        <dbReference type="ARBA" id="ARBA00023306"/>
    </source>
</evidence>
<name>A0ABQ9EY62_TEGGR</name>
<dbReference type="PROSITE" id="PS50005">
    <property type="entry name" value="TPR"/>
    <property type="match status" value="2"/>
</dbReference>
<dbReference type="PANTHER" id="PTHR12558:SF9">
    <property type="entry name" value="CELL DIVISION CYCLE PROTEIN 16 HOMOLOG"/>
    <property type="match status" value="1"/>
</dbReference>
<keyword evidence="6" id="KW-0131">Cell cycle</keyword>
<evidence type="ECO:0000313" key="10">
    <source>
        <dbReference type="Proteomes" id="UP001217089"/>
    </source>
</evidence>
<feature type="repeat" description="TPR" evidence="7">
    <location>
        <begin position="426"/>
        <end position="459"/>
    </location>
</feature>
<dbReference type="InterPro" id="IPR019734">
    <property type="entry name" value="TPR_rpt"/>
</dbReference>
<dbReference type="Pfam" id="PF13181">
    <property type="entry name" value="TPR_8"/>
    <property type="match status" value="2"/>
</dbReference>
<accession>A0ABQ9EY62</accession>
<feature type="non-terminal residue" evidence="9">
    <location>
        <position position="521"/>
    </location>
</feature>
<reference evidence="9 10" key="1">
    <citation type="submission" date="2022-12" db="EMBL/GenBank/DDBJ databases">
        <title>Chromosome-level genome of Tegillarca granosa.</title>
        <authorList>
            <person name="Kim J."/>
        </authorList>
    </citation>
    <scope>NUCLEOTIDE SEQUENCE [LARGE SCALE GENOMIC DNA]</scope>
    <source>
        <strain evidence="9">Teg-2019</strain>
        <tissue evidence="9">Adductor muscle</tissue>
    </source>
</reference>
<dbReference type="SMART" id="SM00028">
    <property type="entry name" value="TPR"/>
    <property type="match status" value="7"/>
</dbReference>
<keyword evidence="2" id="KW-0677">Repeat</keyword>
<feature type="region of interest" description="Disordered" evidence="8">
    <location>
        <begin position="499"/>
        <end position="521"/>
    </location>
</feature>
<keyword evidence="5 7" id="KW-0802">TPR repeat</keyword>
<sequence length="521" mass="59910">MSLEVEEEQEEEEEKENAILDLKPDINRNNIQEVAYCKVDFDWINSTGYGRKFDMAGAVEDVYWYGQTLFLTGQYHRASRLLRSRKLDKTHTPSRYLAAKCHFECEEYQEALNILDMVDNNTPHPFNQSFNESLSINSKDIYEAMDNRNLAVECFREALRQDVYCFEAFDLLVNHHMLSAQEEFKVPDSLSILNENLDVVVNLAERHYYNCDFRECFKVTSNVLSKDPYNTLFYLAHKLVDLYPNKPVSWFAVGCYYLLIGNTNPARRYLSKATTLDRVYGPAWLAFGHAFAADNEHDQAMAAYFTASQLMKGCHLPILYIGLEYGLTNNSKLAERFFSQALSIAPEDPFVLHEMGVIAFQNNEWLSAERYLKEALKKLQDVGEQVMTDKWEPLLNNLGHTCRKLKRYEESLEYHRQARILSPQNPSNYAAIGYVYSLMGNNIMAADYFHKALGIRRDDTFSTTMLSSVIESLMTEMGPYEGASEDLPPFSGQLEICENTPSEEKDLLDESSVDNSSMAIE</sequence>
<dbReference type="Pfam" id="PF12895">
    <property type="entry name" value="ANAPC3"/>
    <property type="match status" value="1"/>
</dbReference>
<gene>
    <name evidence="9" type="ORF">KUTeg_011966</name>
</gene>
<protein>
    <recommendedName>
        <fullName evidence="11">Cell division cycle protein 16 homolog</fullName>
    </recommendedName>
</protein>
<keyword evidence="4" id="KW-0833">Ubl conjugation pathway</keyword>
<feature type="repeat" description="TPR" evidence="7">
    <location>
        <begin position="392"/>
        <end position="425"/>
    </location>
</feature>
<keyword evidence="3" id="KW-0498">Mitosis</keyword>
<dbReference type="Proteomes" id="UP001217089">
    <property type="component" value="Unassembled WGS sequence"/>
</dbReference>
<comment type="caution">
    <text evidence="9">The sequence shown here is derived from an EMBL/GenBank/DDBJ whole genome shotgun (WGS) entry which is preliminary data.</text>
</comment>